<feature type="transmembrane region" description="Helical" evidence="1">
    <location>
        <begin position="86"/>
        <end position="110"/>
    </location>
</feature>
<feature type="transmembrane region" description="Helical" evidence="1">
    <location>
        <begin position="6"/>
        <end position="25"/>
    </location>
</feature>
<keyword evidence="3" id="KW-1185">Reference proteome</keyword>
<proteinExistence type="predicted"/>
<keyword evidence="1" id="KW-0472">Membrane</keyword>
<accession>A0ABS1KM27</accession>
<dbReference type="RefSeq" id="WP_202007632.1">
    <property type="nucleotide sequence ID" value="NZ_JAERRB010000001.1"/>
</dbReference>
<comment type="caution">
    <text evidence="2">The sequence shown here is derived from an EMBL/GenBank/DDBJ whole genome shotgun (WGS) entry which is preliminary data.</text>
</comment>
<evidence type="ECO:0008006" key="4">
    <source>
        <dbReference type="Google" id="ProtNLM"/>
    </source>
</evidence>
<name>A0ABS1KM27_9BACT</name>
<organism evidence="2 3">
    <name type="scientific">Chryseolinea lacunae</name>
    <dbReference type="NCBI Taxonomy" id="2801331"/>
    <lineage>
        <taxon>Bacteria</taxon>
        <taxon>Pseudomonadati</taxon>
        <taxon>Bacteroidota</taxon>
        <taxon>Cytophagia</taxon>
        <taxon>Cytophagales</taxon>
        <taxon>Fulvivirgaceae</taxon>
        <taxon>Chryseolinea</taxon>
    </lineage>
</organism>
<evidence type="ECO:0000313" key="3">
    <source>
        <dbReference type="Proteomes" id="UP000613030"/>
    </source>
</evidence>
<evidence type="ECO:0000256" key="1">
    <source>
        <dbReference type="SAM" id="Phobius"/>
    </source>
</evidence>
<feature type="transmembrane region" description="Helical" evidence="1">
    <location>
        <begin position="46"/>
        <end position="66"/>
    </location>
</feature>
<evidence type="ECO:0000313" key="2">
    <source>
        <dbReference type="EMBL" id="MBL0740378.1"/>
    </source>
</evidence>
<keyword evidence="1" id="KW-1133">Transmembrane helix</keyword>
<dbReference type="Proteomes" id="UP000613030">
    <property type="component" value="Unassembled WGS sequence"/>
</dbReference>
<reference evidence="2 3" key="1">
    <citation type="submission" date="2021-01" db="EMBL/GenBank/DDBJ databases">
        <title>Chryseolinea sp. Jin1 Genome sequencing and assembly.</title>
        <authorList>
            <person name="Kim I."/>
        </authorList>
    </citation>
    <scope>NUCLEOTIDE SEQUENCE [LARGE SCALE GENOMIC DNA]</scope>
    <source>
        <strain evidence="2 3">Jin1</strain>
    </source>
</reference>
<keyword evidence="1" id="KW-0812">Transmembrane</keyword>
<feature type="transmembrane region" description="Helical" evidence="1">
    <location>
        <begin position="122"/>
        <end position="142"/>
    </location>
</feature>
<sequence>MYSFVILFHSCFRWLVLVSLVYAIVRAAWGYAKQQPFSPRDNAARHWTATIAHLQLMAGFYLYFTSPFMKAQFAAWKHAQVQADGIFFTIVHIGAMFCAVVLITVGSALAKRRTNDIEKFRTMLVWFSVALVVILLAIPWPFSPWAHRPFIRPF</sequence>
<protein>
    <recommendedName>
        <fullName evidence="4">Cytochrome B</fullName>
    </recommendedName>
</protein>
<gene>
    <name evidence="2" type="ORF">JI741_04075</name>
</gene>
<dbReference type="EMBL" id="JAERRB010000001">
    <property type="protein sequence ID" value="MBL0740378.1"/>
    <property type="molecule type" value="Genomic_DNA"/>
</dbReference>